<accession>C0FQH1</accession>
<sequence>MNLDDDVITNASRIIILKLEEKGTIGIIVDEVKEVVTLCTDEIDKTSGSKDGKAMFINGVGKHGDELISLFEISSIVEEKENA</sequence>
<dbReference type="eggNOG" id="COG0835">
    <property type="taxonomic scope" value="Bacteria"/>
</dbReference>
<dbReference type="Proteomes" id="UP000003561">
    <property type="component" value="Unassembled WGS sequence"/>
</dbReference>
<dbReference type="GO" id="GO:0007165">
    <property type="term" value="P:signal transduction"/>
    <property type="evidence" value="ECO:0007669"/>
    <property type="project" value="InterPro"/>
</dbReference>
<dbReference type="Gene3D" id="2.30.30.40">
    <property type="entry name" value="SH3 Domains"/>
    <property type="match status" value="1"/>
</dbReference>
<feature type="domain" description="CheW-like" evidence="1">
    <location>
        <begin position="1"/>
        <end position="82"/>
    </location>
</feature>
<name>C0FQH1_9FIRM</name>
<dbReference type="InterPro" id="IPR036061">
    <property type="entry name" value="CheW-like_dom_sf"/>
</dbReference>
<reference evidence="2 3" key="1">
    <citation type="submission" date="2009-02" db="EMBL/GenBank/DDBJ databases">
        <authorList>
            <person name="Fulton L."/>
            <person name="Clifton S."/>
            <person name="Fulton B."/>
            <person name="Xu J."/>
            <person name="Minx P."/>
            <person name="Pepin K.H."/>
            <person name="Johnson M."/>
            <person name="Bhonagiri V."/>
            <person name="Nash W.E."/>
            <person name="Mardis E.R."/>
            <person name="Wilson R.K."/>
        </authorList>
    </citation>
    <scope>NUCLEOTIDE SEQUENCE [LARGE SCALE GENOMIC DNA]</scope>
    <source>
        <strain evidence="2 3">DSM 16841</strain>
    </source>
</reference>
<organism evidence="2 3">
    <name type="scientific">Roseburia inulinivorans DSM 16841</name>
    <dbReference type="NCBI Taxonomy" id="622312"/>
    <lineage>
        <taxon>Bacteria</taxon>
        <taxon>Bacillati</taxon>
        <taxon>Bacillota</taxon>
        <taxon>Clostridia</taxon>
        <taxon>Lachnospirales</taxon>
        <taxon>Lachnospiraceae</taxon>
        <taxon>Roseburia</taxon>
    </lineage>
</organism>
<dbReference type="Pfam" id="PF01584">
    <property type="entry name" value="CheW"/>
    <property type="match status" value="1"/>
</dbReference>
<dbReference type="PROSITE" id="PS50851">
    <property type="entry name" value="CHEW"/>
    <property type="match status" value="1"/>
</dbReference>
<dbReference type="GO" id="GO:0006935">
    <property type="term" value="P:chemotaxis"/>
    <property type="evidence" value="ECO:0007669"/>
    <property type="project" value="InterPro"/>
</dbReference>
<dbReference type="SUPFAM" id="SSF50341">
    <property type="entry name" value="CheW-like"/>
    <property type="match status" value="1"/>
</dbReference>
<gene>
    <name evidence="2" type="ORF">ROSEINA2194_00975</name>
</gene>
<proteinExistence type="predicted"/>
<evidence type="ECO:0000313" key="2">
    <source>
        <dbReference type="EMBL" id="EEG95193.1"/>
    </source>
</evidence>
<dbReference type="EMBL" id="ACFY01000040">
    <property type="protein sequence ID" value="EEG95193.1"/>
    <property type="molecule type" value="Genomic_DNA"/>
</dbReference>
<evidence type="ECO:0000259" key="1">
    <source>
        <dbReference type="PROSITE" id="PS50851"/>
    </source>
</evidence>
<comment type="caution">
    <text evidence="2">The sequence shown here is derived from an EMBL/GenBank/DDBJ whole genome shotgun (WGS) entry which is preliminary data.</text>
</comment>
<reference evidence="2 3" key="2">
    <citation type="submission" date="2009-03" db="EMBL/GenBank/DDBJ databases">
        <title>Draft genome sequence of Roseburia inulinivorans (DSM 16841).</title>
        <authorList>
            <person name="Sudarsanam P."/>
            <person name="Ley R."/>
            <person name="Guruge J."/>
            <person name="Turnbaugh P.J."/>
            <person name="Mahowald M."/>
            <person name="Liep D."/>
            <person name="Gordon J."/>
        </authorList>
    </citation>
    <scope>NUCLEOTIDE SEQUENCE [LARGE SCALE GENOMIC DNA]</scope>
    <source>
        <strain evidence="2 3">DSM 16841</strain>
    </source>
</reference>
<dbReference type="InterPro" id="IPR002545">
    <property type="entry name" value="CheW-lke_dom"/>
</dbReference>
<evidence type="ECO:0000313" key="3">
    <source>
        <dbReference type="Proteomes" id="UP000003561"/>
    </source>
</evidence>
<dbReference type="AlphaFoldDB" id="C0FQH1"/>
<protein>
    <recommendedName>
        <fullName evidence="1">CheW-like domain-containing protein</fullName>
    </recommendedName>
</protein>